<feature type="transmembrane region" description="Helical" evidence="1">
    <location>
        <begin position="42"/>
        <end position="60"/>
    </location>
</feature>
<evidence type="ECO:0000256" key="1">
    <source>
        <dbReference type="SAM" id="Phobius"/>
    </source>
</evidence>
<dbReference type="EMBL" id="UOFV01000336">
    <property type="protein sequence ID" value="VAX02671.1"/>
    <property type="molecule type" value="Genomic_DNA"/>
</dbReference>
<sequence length="66" mass="7369">VFAFLAWNKAIDLIGPSYAGFIYLLIPVFSSLLGWGMLNEALSWWFLLSMILILGGVILAKPRINI</sequence>
<dbReference type="Gene3D" id="1.10.3730.20">
    <property type="match status" value="1"/>
</dbReference>
<dbReference type="GO" id="GO:0016020">
    <property type="term" value="C:membrane"/>
    <property type="evidence" value="ECO:0007669"/>
    <property type="project" value="InterPro"/>
</dbReference>
<proteinExistence type="predicted"/>
<dbReference type="InterPro" id="IPR000620">
    <property type="entry name" value="EamA_dom"/>
</dbReference>
<keyword evidence="1" id="KW-0812">Transmembrane</keyword>
<keyword evidence="1" id="KW-1133">Transmembrane helix</keyword>
<feature type="domain" description="EamA" evidence="2">
    <location>
        <begin position="2"/>
        <end position="59"/>
    </location>
</feature>
<reference evidence="3" key="1">
    <citation type="submission" date="2018-06" db="EMBL/GenBank/DDBJ databases">
        <authorList>
            <person name="Zhirakovskaya E."/>
        </authorList>
    </citation>
    <scope>NUCLEOTIDE SEQUENCE</scope>
</reference>
<gene>
    <name evidence="3" type="ORF">MNBD_GAMMA19-2059</name>
</gene>
<dbReference type="AlphaFoldDB" id="A0A3B1ALT0"/>
<protein>
    <recommendedName>
        <fullName evidence="2">EamA domain-containing protein</fullName>
    </recommendedName>
</protein>
<dbReference type="Pfam" id="PF00892">
    <property type="entry name" value="EamA"/>
    <property type="match status" value="1"/>
</dbReference>
<accession>A0A3B1ALT0</accession>
<feature type="non-terminal residue" evidence="3">
    <location>
        <position position="1"/>
    </location>
</feature>
<name>A0A3B1ALT0_9ZZZZ</name>
<organism evidence="3">
    <name type="scientific">hydrothermal vent metagenome</name>
    <dbReference type="NCBI Taxonomy" id="652676"/>
    <lineage>
        <taxon>unclassified sequences</taxon>
        <taxon>metagenomes</taxon>
        <taxon>ecological metagenomes</taxon>
    </lineage>
</organism>
<feature type="transmembrane region" description="Helical" evidence="1">
    <location>
        <begin position="18"/>
        <end position="36"/>
    </location>
</feature>
<evidence type="ECO:0000259" key="2">
    <source>
        <dbReference type="Pfam" id="PF00892"/>
    </source>
</evidence>
<evidence type="ECO:0000313" key="3">
    <source>
        <dbReference type="EMBL" id="VAX02671.1"/>
    </source>
</evidence>
<keyword evidence="1" id="KW-0472">Membrane</keyword>
<dbReference type="InterPro" id="IPR037185">
    <property type="entry name" value="EmrE-like"/>
</dbReference>
<dbReference type="SUPFAM" id="SSF103481">
    <property type="entry name" value="Multidrug resistance efflux transporter EmrE"/>
    <property type="match status" value="1"/>
</dbReference>